<comment type="catalytic activity">
    <reaction evidence="1">
        <text>ATP + protein L-histidine = ADP + protein N-phospho-L-histidine.</text>
        <dbReference type="EC" id="2.7.13.3"/>
    </reaction>
</comment>
<dbReference type="SMART" id="SM00091">
    <property type="entry name" value="PAS"/>
    <property type="match status" value="3"/>
</dbReference>
<evidence type="ECO:0000313" key="9">
    <source>
        <dbReference type="EMBL" id="WNG49765.1"/>
    </source>
</evidence>
<dbReference type="InterPro" id="IPR000700">
    <property type="entry name" value="PAS-assoc_C"/>
</dbReference>
<dbReference type="PROSITE" id="PS50113">
    <property type="entry name" value="PAC"/>
    <property type="match status" value="1"/>
</dbReference>
<dbReference type="PANTHER" id="PTHR43047">
    <property type="entry name" value="TWO-COMPONENT HISTIDINE PROTEIN KINASE"/>
    <property type="match status" value="1"/>
</dbReference>
<dbReference type="Pfam" id="PF08447">
    <property type="entry name" value="PAS_3"/>
    <property type="match status" value="1"/>
</dbReference>
<dbReference type="InterPro" id="IPR036097">
    <property type="entry name" value="HisK_dim/P_sf"/>
</dbReference>
<evidence type="ECO:0000313" key="10">
    <source>
        <dbReference type="Proteomes" id="UP001611383"/>
    </source>
</evidence>
<dbReference type="InterPro" id="IPR003594">
    <property type="entry name" value="HATPase_dom"/>
</dbReference>
<dbReference type="SMART" id="SM00086">
    <property type="entry name" value="PAC"/>
    <property type="match status" value="2"/>
</dbReference>
<dbReference type="EC" id="2.7.13.3" evidence="2"/>
<feature type="domain" description="PAC" evidence="8">
    <location>
        <begin position="230"/>
        <end position="281"/>
    </location>
</feature>
<dbReference type="CDD" id="cd00082">
    <property type="entry name" value="HisKA"/>
    <property type="match status" value="1"/>
</dbReference>
<organism evidence="9 10">
    <name type="scientific">Archangium minus</name>
    <dbReference type="NCBI Taxonomy" id="83450"/>
    <lineage>
        <taxon>Bacteria</taxon>
        <taxon>Pseudomonadati</taxon>
        <taxon>Myxococcota</taxon>
        <taxon>Myxococcia</taxon>
        <taxon>Myxococcales</taxon>
        <taxon>Cystobacterineae</taxon>
        <taxon>Archangiaceae</taxon>
        <taxon>Archangium</taxon>
    </lineage>
</organism>
<evidence type="ECO:0000256" key="3">
    <source>
        <dbReference type="ARBA" id="ARBA00022553"/>
    </source>
</evidence>
<keyword evidence="4" id="KW-0808">Transferase</keyword>
<dbReference type="PROSITE" id="PS50112">
    <property type="entry name" value="PAS"/>
    <property type="match status" value="1"/>
</dbReference>
<evidence type="ECO:0000256" key="2">
    <source>
        <dbReference type="ARBA" id="ARBA00012438"/>
    </source>
</evidence>
<sequence>MADTHRSEKRLDATDSASAAPLLWLGAGIPPRFRWVSPSLLRALGHSLEEWRTSGFVLRLVCPEDLDRVLEAWRGVAKTGGSRTVEFHAEATEGRLVRLSVELSAIEASADGAGELIGTVQILSSPQRPTPQQPPTVHTALEGPPEEVAQALTRTEREHVELTDSVDGIVWSTDPNFRFTFVSKQAERLLGYPVQKWMQEPDFWLQHLHPEDRDWAPGFCMKAAAECRPHEFEYRMIAADGSIVWLRDIVTVVSEDGAPRELRGIMVDVTEHRRAREHLEHTVSLLRATLDSTADGVVVVDRRGRVTAYNGRFLELWRISDELRKDWNGQKLLTYALTQVQHPEQFRERVEALRVAPEQESFDTFEMRDGRILERYSRPQRLGDTLIGRVWSYRDVTAERRAQAERERLLREAQEAIRVRDDFLSIASHELKTPLTPLKLHLQVLKQKAVSGQPCPLPHVEKALTQVARLSGLINDLLDTSRIQAGRLELKQAPVPLRELIREVLAELRPVSTHHTLEYEEPDEALTIQGDRGRLAQVLVNLLENALKYSPMGGTIRITVERHGAQALVSVTDTGIGIPPDQKAHLFERFFRARNAPISGFGGLGLGLYICRDIVEHHGGRIWVESEVGFGSTFSFTLPVVEGAADAHAPPASPPAP</sequence>
<keyword evidence="10" id="KW-1185">Reference proteome</keyword>
<dbReference type="CDD" id="cd00075">
    <property type="entry name" value="HATPase"/>
    <property type="match status" value="1"/>
</dbReference>
<dbReference type="RefSeq" id="WP_395808067.1">
    <property type="nucleotide sequence ID" value="NZ_CP043494.1"/>
</dbReference>
<dbReference type="SMART" id="SM00388">
    <property type="entry name" value="HisKA"/>
    <property type="match status" value="1"/>
</dbReference>
<dbReference type="SUPFAM" id="SSF47384">
    <property type="entry name" value="Homodimeric domain of signal transducing histidine kinase"/>
    <property type="match status" value="1"/>
</dbReference>
<gene>
    <name evidence="9" type="ORF">F0U60_40860</name>
</gene>
<dbReference type="InterPro" id="IPR036890">
    <property type="entry name" value="HATPase_C_sf"/>
</dbReference>
<evidence type="ECO:0000256" key="5">
    <source>
        <dbReference type="ARBA" id="ARBA00022777"/>
    </source>
</evidence>
<dbReference type="Pfam" id="PF02518">
    <property type="entry name" value="HATPase_c"/>
    <property type="match status" value="1"/>
</dbReference>
<dbReference type="PRINTS" id="PR00344">
    <property type="entry name" value="BCTRLSENSOR"/>
</dbReference>
<dbReference type="Pfam" id="PF00512">
    <property type="entry name" value="HisKA"/>
    <property type="match status" value="1"/>
</dbReference>
<dbReference type="Gene3D" id="1.10.287.130">
    <property type="match status" value="1"/>
</dbReference>
<accession>A0ABY9X308</accession>
<dbReference type="InterPro" id="IPR005467">
    <property type="entry name" value="His_kinase_dom"/>
</dbReference>
<protein>
    <recommendedName>
        <fullName evidence="2">histidine kinase</fullName>
        <ecNumber evidence="2">2.7.13.3</ecNumber>
    </recommendedName>
</protein>
<name>A0ABY9X308_9BACT</name>
<dbReference type="Proteomes" id="UP001611383">
    <property type="component" value="Chromosome"/>
</dbReference>
<evidence type="ECO:0000259" key="8">
    <source>
        <dbReference type="PROSITE" id="PS50113"/>
    </source>
</evidence>
<evidence type="ECO:0000256" key="1">
    <source>
        <dbReference type="ARBA" id="ARBA00000085"/>
    </source>
</evidence>
<dbReference type="EMBL" id="CP043494">
    <property type="protein sequence ID" value="WNG49765.1"/>
    <property type="molecule type" value="Genomic_DNA"/>
</dbReference>
<proteinExistence type="predicted"/>
<dbReference type="InterPro" id="IPR003661">
    <property type="entry name" value="HisK_dim/P_dom"/>
</dbReference>
<dbReference type="Pfam" id="PF12860">
    <property type="entry name" value="PAS_7"/>
    <property type="match status" value="1"/>
</dbReference>
<dbReference type="InterPro" id="IPR035965">
    <property type="entry name" value="PAS-like_dom_sf"/>
</dbReference>
<feature type="domain" description="PAS" evidence="7">
    <location>
        <begin position="155"/>
        <end position="214"/>
    </location>
</feature>
<dbReference type="NCBIfam" id="TIGR00229">
    <property type="entry name" value="sensory_box"/>
    <property type="match status" value="1"/>
</dbReference>
<dbReference type="SUPFAM" id="SSF55785">
    <property type="entry name" value="PYP-like sensor domain (PAS domain)"/>
    <property type="match status" value="3"/>
</dbReference>
<feature type="domain" description="Histidine kinase" evidence="6">
    <location>
        <begin position="426"/>
        <end position="642"/>
    </location>
</feature>
<dbReference type="CDD" id="cd00130">
    <property type="entry name" value="PAS"/>
    <property type="match status" value="1"/>
</dbReference>
<keyword evidence="3" id="KW-0597">Phosphoprotein</keyword>
<dbReference type="Gene3D" id="3.30.565.10">
    <property type="entry name" value="Histidine kinase-like ATPase, C-terminal domain"/>
    <property type="match status" value="1"/>
</dbReference>
<dbReference type="InterPro" id="IPR004358">
    <property type="entry name" value="Sig_transdc_His_kin-like_C"/>
</dbReference>
<reference evidence="9 10" key="1">
    <citation type="submission" date="2019-08" db="EMBL/GenBank/DDBJ databases">
        <title>Archangium and Cystobacter genomes.</title>
        <authorList>
            <person name="Chen I.-C.K."/>
            <person name="Wielgoss S."/>
        </authorList>
    </citation>
    <scope>NUCLEOTIDE SEQUENCE [LARGE SCALE GENOMIC DNA]</scope>
    <source>
        <strain evidence="9 10">Cbm 6</strain>
    </source>
</reference>
<dbReference type="InterPro" id="IPR013655">
    <property type="entry name" value="PAS_fold_3"/>
</dbReference>
<evidence type="ECO:0000259" key="7">
    <source>
        <dbReference type="PROSITE" id="PS50112"/>
    </source>
</evidence>
<dbReference type="SMART" id="SM00387">
    <property type="entry name" value="HATPase_c"/>
    <property type="match status" value="1"/>
</dbReference>
<dbReference type="PANTHER" id="PTHR43047:SF72">
    <property type="entry name" value="OSMOSENSING HISTIDINE PROTEIN KINASE SLN1"/>
    <property type="match status" value="1"/>
</dbReference>
<dbReference type="InterPro" id="IPR001610">
    <property type="entry name" value="PAC"/>
</dbReference>
<evidence type="ECO:0000256" key="4">
    <source>
        <dbReference type="ARBA" id="ARBA00022679"/>
    </source>
</evidence>
<dbReference type="SUPFAM" id="SSF55874">
    <property type="entry name" value="ATPase domain of HSP90 chaperone/DNA topoisomerase II/histidine kinase"/>
    <property type="match status" value="1"/>
</dbReference>
<dbReference type="Gene3D" id="3.30.450.20">
    <property type="entry name" value="PAS domain"/>
    <property type="match status" value="3"/>
</dbReference>
<keyword evidence="5" id="KW-0418">Kinase</keyword>
<evidence type="ECO:0000259" key="6">
    <source>
        <dbReference type="PROSITE" id="PS50109"/>
    </source>
</evidence>
<dbReference type="InterPro" id="IPR000014">
    <property type="entry name" value="PAS"/>
</dbReference>
<dbReference type="PROSITE" id="PS50109">
    <property type="entry name" value="HIS_KIN"/>
    <property type="match status" value="1"/>
</dbReference>